<keyword evidence="1" id="KW-0812">Transmembrane</keyword>
<keyword evidence="1" id="KW-1133">Transmembrane helix</keyword>
<feature type="transmembrane region" description="Helical" evidence="1">
    <location>
        <begin position="31"/>
        <end position="53"/>
    </location>
</feature>
<dbReference type="Proteomes" id="UP001152747">
    <property type="component" value="Unassembled WGS sequence"/>
</dbReference>
<sequence length="112" mass="13251">MKMFQNHPQYHYLKEKVGIIIFSDPNAFLKVVYEMIILVIFLVTSSTLIRYIIYHEIKLQLDRMSVQTTKYHEKIGKDSAFQVITNTFCLGIYPLWAYLTKYIDPGYDSTSR</sequence>
<gene>
    <name evidence="2" type="ORF">CAMP_LOCUS10842</name>
</gene>
<proteinExistence type="predicted"/>
<dbReference type="EMBL" id="CANHGI010000004">
    <property type="protein sequence ID" value="CAI5448205.1"/>
    <property type="molecule type" value="Genomic_DNA"/>
</dbReference>
<dbReference type="AlphaFoldDB" id="A0A9P1IM85"/>
<protein>
    <submittedName>
        <fullName evidence="2">Uncharacterized protein</fullName>
    </submittedName>
</protein>
<keyword evidence="1" id="KW-0472">Membrane</keyword>
<organism evidence="2 3">
    <name type="scientific">Caenorhabditis angaria</name>
    <dbReference type="NCBI Taxonomy" id="860376"/>
    <lineage>
        <taxon>Eukaryota</taxon>
        <taxon>Metazoa</taxon>
        <taxon>Ecdysozoa</taxon>
        <taxon>Nematoda</taxon>
        <taxon>Chromadorea</taxon>
        <taxon>Rhabditida</taxon>
        <taxon>Rhabditina</taxon>
        <taxon>Rhabditomorpha</taxon>
        <taxon>Rhabditoidea</taxon>
        <taxon>Rhabditidae</taxon>
        <taxon>Peloderinae</taxon>
        <taxon>Caenorhabditis</taxon>
    </lineage>
</organism>
<evidence type="ECO:0000313" key="3">
    <source>
        <dbReference type="Proteomes" id="UP001152747"/>
    </source>
</evidence>
<keyword evidence="3" id="KW-1185">Reference proteome</keyword>
<comment type="caution">
    <text evidence="2">The sequence shown here is derived from an EMBL/GenBank/DDBJ whole genome shotgun (WGS) entry which is preliminary data.</text>
</comment>
<evidence type="ECO:0000313" key="2">
    <source>
        <dbReference type="EMBL" id="CAI5448205.1"/>
    </source>
</evidence>
<name>A0A9P1IM85_9PELO</name>
<reference evidence="2" key="1">
    <citation type="submission" date="2022-11" db="EMBL/GenBank/DDBJ databases">
        <authorList>
            <person name="Kikuchi T."/>
        </authorList>
    </citation>
    <scope>NUCLEOTIDE SEQUENCE</scope>
    <source>
        <strain evidence="2">PS1010</strain>
    </source>
</reference>
<evidence type="ECO:0000256" key="1">
    <source>
        <dbReference type="SAM" id="Phobius"/>
    </source>
</evidence>
<accession>A0A9P1IM85</accession>